<comment type="caution">
    <text evidence="2">The sequence shown here is derived from an EMBL/GenBank/DDBJ whole genome shotgun (WGS) entry which is preliminary data.</text>
</comment>
<dbReference type="InterPro" id="IPR011706">
    <property type="entry name" value="Cu-oxidase_C"/>
</dbReference>
<accession>A0A9P7YW46</accession>
<evidence type="ECO:0000313" key="3">
    <source>
        <dbReference type="Proteomes" id="UP000887226"/>
    </source>
</evidence>
<proteinExistence type="predicted"/>
<dbReference type="EMBL" id="MU254317">
    <property type="protein sequence ID" value="KAG9240894.1"/>
    <property type="molecule type" value="Genomic_DNA"/>
</dbReference>
<protein>
    <submittedName>
        <fullName evidence="2">Multicopper oxidase</fullName>
    </submittedName>
</protein>
<gene>
    <name evidence="2" type="ORF">BJ878DRAFT_429302</name>
</gene>
<feature type="non-terminal residue" evidence="2">
    <location>
        <position position="1"/>
    </location>
</feature>
<evidence type="ECO:0000313" key="2">
    <source>
        <dbReference type="EMBL" id="KAG9240894.1"/>
    </source>
</evidence>
<dbReference type="Proteomes" id="UP000887226">
    <property type="component" value="Unassembled WGS sequence"/>
</dbReference>
<dbReference type="Pfam" id="PF07731">
    <property type="entry name" value="Cu-oxidase_2"/>
    <property type="match status" value="1"/>
</dbReference>
<dbReference type="OrthoDB" id="2121828at2759"/>
<feature type="domain" description="Plastocyanin-like" evidence="1">
    <location>
        <begin position="7"/>
        <end position="79"/>
    </location>
</feature>
<dbReference type="AlphaFoldDB" id="A0A9P7YW46"/>
<reference evidence="2" key="1">
    <citation type="journal article" date="2021" name="IMA Fungus">
        <title>Genomic characterization of three marine fungi, including Emericellopsis atlantica sp. nov. with signatures of a generalist lifestyle and marine biomass degradation.</title>
        <authorList>
            <person name="Hagestad O.C."/>
            <person name="Hou L."/>
            <person name="Andersen J.H."/>
            <person name="Hansen E.H."/>
            <person name="Altermark B."/>
            <person name="Li C."/>
            <person name="Kuhnert E."/>
            <person name="Cox R.J."/>
            <person name="Crous P.W."/>
            <person name="Spatafora J.W."/>
            <person name="Lail K."/>
            <person name="Amirebrahimi M."/>
            <person name="Lipzen A."/>
            <person name="Pangilinan J."/>
            <person name="Andreopoulos W."/>
            <person name="Hayes R.D."/>
            <person name="Ng V."/>
            <person name="Grigoriev I.V."/>
            <person name="Jackson S.A."/>
            <person name="Sutton T.D.S."/>
            <person name="Dobson A.D.W."/>
            <person name="Rama T."/>
        </authorList>
    </citation>
    <scope>NUCLEOTIDE SEQUENCE</scope>
    <source>
        <strain evidence="2">TRa3180A</strain>
    </source>
</reference>
<dbReference type="InterPro" id="IPR008972">
    <property type="entry name" value="Cupredoxin"/>
</dbReference>
<sequence>DILNMYLHRHDFAIIQVSEKPFTGHILPKVNNPAPGDVVLLPFEGFVVIAFKTDNLGTWLIHCYVALHAASSLSLQIMKDSVRLLLFLWPPNNSPALTEQHRVCELAVMGL</sequence>
<dbReference type="Gene3D" id="2.60.40.420">
    <property type="entry name" value="Cupredoxins - blue copper proteins"/>
    <property type="match status" value="1"/>
</dbReference>
<dbReference type="SUPFAM" id="SSF49503">
    <property type="entry name" value="Cupredoxins"/>
    <property type="match status" value="1"/>
</dbReference>
<organism evidence="2 3">
    <name type="scientific">Calycina marina</name>
    <dbReference type="NCBI Taxonomy" id="1763456"/>
    <lineage>
        <taxon>Eukaryota</taxon>
        <taxon>Fungi</taxon>
        <taxon>Dikarya</taxon>
        <taxon>Ascomycota</taxon>
        <taxon>Pezizomycotina</taxon>
        <taxon>Leotiomycetes</taxon>
        <taxon>Helotiales</taxon>
        <taxon>Pezizellaceae</taxon>
        <taxon>Calycina</taxon>
    </lineage>
</organism>
<evidence type="ECO:0000259" key="1">
    <source>
        <dbReference type="Pfam" id="PF07731"/>
    </source>
</evidence>
<keyword evidence="3" id="KW-1185">Reference proteome</keyword>
<dbReference type="GO" id="GO:0005507">
    <property type="term" value="F:copper ion binding"/>
    <property type="evidence" value="ECO:0007669"/>
    <property type="project" value="InterPro"/>
</dbReference>
<dbReference type="GO" id="GO:0016491">
    <property type="term" value="F:oxidoreductase activity"/>
    <property type="evidence" value="ECO:0007669"/>
    <property type="project" value="InterPro"/>
</dbReference>
<name>A0A9P7YW46_9HELO</name>